<evidence type="ECO:0000259" key="1">
    <source>
        <dbReference type="Pfam" id="PF03372"/>
    </source>
</evidence>
<dbReference type="EMBL" id="VSRR010111095">
    <property type="protein sequence ID" value="MPC97700.1"/>
    <property type="molecule type" value="Genomic_DNA"/>
</dbReference>
<gene>
    <name evidence="2" type="ORF">E2C01_093026</name>
</gene>
<proteinExistence type="predicted"/>
<dbReference type="InterPro" id="IPR036691">
    <property type="entry name" value="Endo/exonu/phosph_ase_sf"/>
</dbReference>
<dbReference type="GO" id="GO:0003824">
    <property type="term" value="F:catalytic activity"/>
    <property type="evidence" value="ECO:0007669"/>
    <property type="project" value="InterPro"/>
</dbReference>
<comment type="caution">
    <text evidence="2">The sequence shown here is derived from an EMBL/GenBank/DDBJ whole genome shotgun (WGS) entry which is preliminary data.</text>
</comment>
<keyword evidence="3" id="KW-1185">Reference proteome</keyword>
<protein>
    <recommendedName>
        <fullName evidence="1">Endonuclease/exonuclease/phosphatase domain-containing protein</fullName>
    </recommendedName>
</protein>
<dbReference type="SUPFAM" id="SSF56219">
    <property type="entry name" value="DNase I-like"/>
    <property type="match status" value="1"/>
</dbReference>
<name>A0A5B7JLS7_PORTR</name>
<feature type="domain" description="Endonuclease/exonuclease/phosphatase" evidence="1">
    <location>
        <begin position="5"/>
        <end position="153"/>
    </location>
</feature>
<sequence length="176" mass="20515">MAYTNVNGLQSALVEINDYLRVERSDVMGITETKLTEVIEENKIREGEYNIWVRNRAEKQGGSVMLLVKKDLVAYELRNDYGLAEVVGAEVVCRGGVKRDFVVVYALPKTNSWNTEDFKKKMEDTKRWKEYLMETKEKLVMMGDFNSKEVKWDDSDGMVVKIHGVESCYEWQWKTH</sequence>
<evidence type="ECO:0000313" key="3">
    <source>
        <dbReference type="Proteomes" id="UP000324222"/>
    </source>
</evidence>
<dbReference type="Proteomes" id="UP000324222">
    <property type="component" value="Unassembled WGS sequence"/>
</dbReference>
<accession>A0A5B7JLS7</accession>
<evidence type="ECO:0000313" key="2">
    <source>
        <dbReference type="EMBL" id="MPC97700.1"/>
    </source>
</evidence>
<reference evidence="2 3" key="1">
    <citation type="submission" date="2019-05" db="EMBL/GenBank/DDBJ databases">
        <title>Another draft genome of Portunus trituberculatus and its Hox gene families provides insights of decapod evolution.</title>
        <authorList>
            <person name="Jeong J.-H."/>
            <person name="Song I."/>
            <person name="Kim S."/>
            <person name="Choi T."/>
            <person name="Kim D."/>
            <person name="Ryu S."/>
            <person name="Kim W."/>
        </authorList>
    </citation>
    <scope>NUCLEOTIDE SEQUENCE [LARGE SCALE GENOMIC DNA]</scope>
    <source>
        <tissue evidence="2">Muscle</tissue>
    </source>
</reference>
<dbReference type="Pfam" id="PF03372">
    <property type="entry name" value="Exo_endo_phos"/>
    <property type="match status" value="1"/>
</dbReference>
<dbReference type="InterPro" id="IPR005135">
    <property type="entry name" value="Endo/exonuclease/phosphatase"/>
</dbReference>
<dbReference type="Gene3D" id="3.60.10.10">
    <property type="entry name" value="Endonuclease/exonuclease/phosphatase"/>
    <property type="match status" value="1"/>
</dbReference>
<dbReference type="AlphaFoldDB" id="A0A5B7JLS7"/>
<organism evidence="2 3">
    <name type="scientific">Portunus trituberculatus</name>
    <name type="common">Swimming crab</name>
    <name type="synonym">Neptunus trituberculatus</name>
    <dbReference type="NCBI Taxonomy" id="210409"/>
    <lineage>
        <taxon>Eukaryota</taxon>
        <taxon>Metazoa</taxon>
        <taxon>Ecdysozoa</taxon>
        <taxon>Arthropoda</taxon>
        <taxon>Crustacea</taxon>
        <taxon>Multicrustacea</taxon>
        <taxon>Malacostraca</taxon>
        <taxon>Eumalacostraca</taxon>
        <taxon>Eucarida</taxon>
        <taxon>Decapoda</taxon>
        <taxon>Pleocyemata</taxon>
        <taxon>Brachyura</taxon>
        <taxon>Eubrachyura</taxon>
        <taxon>Portunoidea</taxon>
        <taxon>Portunidae</taxon>
        <taxon>Portuninae</taxon>
        <taxon>Portunus</taxon>
    </lineage>
</organism>